<organism evidence="1 2">
    <name type="scientific">Phyllosticta citriasiana</name>
    <dbReference type="NCBI Taxonomy" id="595635"/>
    <lineage>
        <taxon>Eukaryota</taxon>
        <taxon>Fungi</taxon>
        <taxon>Dikarya</taxon>
        <taxon>Ascomycota</taxon>
        <taxon>Pezizomycotina</taxon>
        <taxon>Dothideomycetes</taxon>
        <taxon>Dothideomycetes incertae sedis</taxon>
        <taxon>Botryosphaeriales</taxon>
        <taxon>Phyllostictaceae</taxon>
        <taxon>Phyllosticta</taxon>
    </lineage>
</organism>
<sequence>MAMVDSAKHSCLVAIVSRGLAEKCRSKISRKQTFGSAVFIQRRLQKSNRISSLSSPALPSSQKPANFHRLSLKTEGQRSIGRQSCSDNAGNCAIGTTTCHAASLRVRPWTLQFNTNIRLGRWRVPSRNSSNLLLKFELMWAASTFPIRGDGFLDLSSVLDVIQVDTCFVKRCRVLVVEER</sequence>
<dbReference type="Proteomes" id="UP001363622">
    <property type="component" value="Unassembled WGS sequence"/>
</dbReference>
<accession>A0ABR1KCM8</accession>
<evidence type="ECO:0000313" key="1">
    <source>
        <dbReference type="EMBL" id="KAK7510866.1"/>
    </source>
</evidence>
<name>A0ABR1KCM8_9PEZI</name>
<evidence type="ECO:0000313" key="2">
    <source>
        <dbReference type="Proteomes" id="UP001363622"/>
    </source>
</evidence>
<comment type="caution">
    <text evidence="1">The sequence shown here is derived from an EMBL/GenBank/DDBJ whole genome shotgun (WGS) entry which is preliminary data.</text>
</comment>
<gene>
    <name evidence="1" type="ORF">IWZ03DRAFT_70072</name>
</gene>
<reference evidence="1 2" key="1">
    <citation type="submission" date="2024-04" db="EMBL/GenBank/DDBJ databases">
        <title>Phyllosticta paracitricarpa is synonymous to the EU quarantine fungus P. citricarpa based on phylogenomic analyses.</title>
        <authorList>
            <consortium name="Lawrence Berkeley National Laboratory"/>
            <person name="Van Ingen-Buijs V.A."/>
            <person name="Van Westerhoven A.C."/>
            <person name="Haridas S."/>
            <person name="Skiadas P."/>
            <person name="Martin F."/>
            <person name="Groenewald J.Z."/>
            <person name="Crous P.W."/>
            <person name="Seidl M.F."/>
        </authorList>
    </citation>
    <scope>NUCLEOTIDE SEQUENCE [LARGE SCALE GENOMIC DNA]</scope>
    <source>
        <strain evidence="1 2">CBS 123371</strain>
    </source>
</reference>
<keyword evidence="2" id="KW-1185">Reference proteome</keyword>
<proteinExistence type="predicted"/>
<protein>
    <submittedName>
        <fullName evidence="1">Uncharacterized protein</fullName>
    </submittedName>
</protein>
<dbReference type="EMBL" id="JBBPHU010000013">
    <property type="protein sequence ID" value="KAK7510866.1"/>
    <property type="molecule type" value="Genomic_DNA"/>
</dbReference>